<dbReference type="InterPro" id="IPR002641">
    <property type="entry name" value="PNPLA_dom"/>
</dbReference>
<comment type="caution">
    <text evidence="6">The sequence shown here is derived from an EMBL/GenBank/DDBJ whole genome shotgun (WGS) entry which is preliminary data.</text>
</comment>
<comment type="caution">
    <text evidence="4">Lacks conserved residue(s) required for the propagation of feature annotation.</text>
</comment>
<evidence type="ECO:0000256" key="2">
    <source>
        <dbReference type="ARBA" id="ARBA00022963"/>
    </source>
</evidence>
<feature type="domain" description="PNPLA" evidence="5">
    <location>
        <begin position="15"/>
        <end position="175"/>
    </location>
</feature>
<feature type="active site" description="Nucleophile" evidence="4">
    <location>
        <position position="48"/>
    </location>
</feature>
<evidence type="ECO:0000256" key="3">
    <source>
        <dbReference type="ARBA" id="ARBA00023098"/>
    </source>
</evidence>
<organism evidence="6 7">
    <name type="scientific">Denitrobaculum tricleocarpae</name>
    <dbReference type="NCBI Taxonomy" id="2591009"/>
    <lineage>
        <taxon>Bacteria</taxon>
        <taxon>Pseudomonadati</taxon>
        <taxon>Pseudomonadota</taxon>
        <taxon>Alphaproteobacteria</taxon>
        <taxon>Rhodospirillales</taxon>
        <taxon>Rhodospirillaceae</taxon>
        <taxon>Denitrobaculum</taxon>
    </lineage>
</organism>
<evidence type="ECO:0000259" key="5">
    <source>
        <dbReference type="PROSITE" id="PS51635"/>
    </source>
</evidence>
<dbReference type="AlphaFoldDB" id="A0A545SZ91"/>
<evidence type="ECO:0000313" key="6">
    <source>
        <dbReference type="EMBL" id="TQV70239.1"/>
    </source>
</evidence>
<dbReference type="PANTHER" id="PTHR14226:SF76">
    <property type="entry name" value="NTE FAMILY PROTEIN RSSA"/>
    <property type="match status" value="1"/>
</dbReference>
<dbReference type="OrthoDB" id="5290098at2"/>
<evidence type="ECO:0000256" key="4">
    <source>
        <dbReference type="PROSITE-ProRule" id="PRU01161"/>
    </source>
</evidence>
<dbReference type="Pfam" id="PF01734">
    <property type="entry name" value="Patatin"/>
    <property type="match status" value="1"/>
</dbReference>
<keyword evidence="3 4" id="KW-0443">Lipid metabolism</keyword>
<dbReference type="SUPFAM" id="SSF52151">
    <property type="entry name" value="FabD/lysophospholipase-like"/>
    <property type="match status" value="1"/>
</dbReference>
<dbReference type="PROSITE" id="PS51635">
    <property type="entry name" value="PNPLA"/>
    <property type="match status" value="1"/>
</dbReference>
<dbReference type="InterPro" id="IPR016035">
    <property type="entry name" value="Acyl_Trfase/lysoPLipase"/>
</dbReference>
<dbReference type="GO" id="GO:0016787">
    <property type="term" value="F:hydrolase activity"/>
    <property type="evidence" value="ECO:0007669"/>
    <property type="project" value="UniProtKB-UniRule"/>
</dbReference>
<dbReference type="InterPro" id="IPR050301">
    <property type="entry name" value="NTE"/>
</dbReference>
<protein>
    <submittedName>
        <fullName evidence="6">Lysophospholipase</fullName>
    </submittedName>
</protein>
<keyword evidence="1 4" id="KW-0378">Hydrolase</keyword>
<name>A0A545SZ91_9PROT</name>
<gene>
    <name evidence="6" type="ORF">FKG95_28075</name>
</gene>
<proteinExistence type="predicted"/>
<dbReference type="RefSeq" id="WP_142899790.1">
    <property type="nucleotide sequence ID" value="NZ_ML660069.1"/>
</dbReference>
<sequence length="314" mass="33989">MSHDSEQNWRPRIGLALGSGVARGWAHIGVIRALARCGIKPDIISGTSIGAVVGASYLTDELDTLEDWARSITKLRMLSYMDFKVSSGGLIGGRHLVEVMQKHLGDAAFEDYEMPFVAVATDLVTGHEVWLREGTLVEAVRASFSLPGVFQPMLVNDRWVVDGALVNPVPVSVCQAMGAQMIIAVNLNADIIGKSRQPGGKIPTVAGFDLLEMMKENAPASSGSVLDALARRTFRREPNQPSLFGVMISSLNIVQDRIARSRLAGEPPDVHITPRLGQIGLFEFHRADEIIAEGEAAVERVLPDLRDALSVFAT</sequence>
<dbReference type="EMBL" id="VHSH01000018">
    <property type="protein sequence ID" value="TQV70239.1"/>
    <property type="molecule type" value="Genomic_DNA"/>
</dbReference>
<dbReference type="Gene3D" id="3.40.1090.10">
    <property type="entry name" value="Cytosolic phospholipase A2 catalytic domain"/>
    <property type="match status" value="1"/>
</dbReference>
<keyword evidence="7" id="KW-1185">Reference proteome</keyword>
<feature type="short sequence motif" description="GXSXG" evidence="4">
    <location>
        <begin position="46"/>
        <end position="50"/>
    </location>
</feature>
<evidence type="ECO:0000313" key="7">
    <source>
        <dbReference type="Proteomes" id="UP000315252"/>
    </source>
</evidence>
<dbReference type="PANTHER" id="PTHR14226">
    <property type="entry name" value="NEUROPATHY TARGET ESTERASE/SWISS CHEESE D.MELANOGASTER"/>
    <property type="match status" value="1"/>
</dbReference>
<accession>A0A545SZ91</accession>
<dbReference type="Proteomes" id="UP000315252">
    <property type="component" value="Unassembled WGS sequence"/>
</dbReference>
<keyword evidence="2 4" id="KW-0442">Lipid degradation</keyword>
<feature type="active site" description="Proton acceptor" evidence="4">
    <location>
        <position position="162"/>
    </location>
</feature>
<dbReference type="GO" id="GO:0016042">
    <property type="term" value="P:lipid catabolic process"/>
    <property type="evidence" value="ECO:0007669"/>
    <property type="project" value="UniProtKB-UniRule"/>
</dbReference>
<evidence type="ECO:0000256" key="1">
    <source>
        <dbReference type="ARBA" id="ARBA00022801"/>
    </source>
</evidence>
<feature type="short sequence motif" description="DGA/G" evidence="4">
    <location>
        <begin position="162"/>
        <end position="164"/>
    </location>
</feature>
<reference evidence="6 7" key="1">
    <citation type="submission" date="2019-06" db="EMBL/GenBank/DDBJ databases">
        <title>Whole genome sequence for Rhodospirillaceae sp. R148.</title>
        <authorList>
            <person name="Wang G."/>
        </authorList>
    </citation>
    <scope>NUCLEOTIDE SEQUENCE [LARGE SCALE GENOMIC DNA]</scope>
    <source>
        <strain evidence="6 7">R148</strain>
    </source>
</reference>